<dbReference type="Gene3D" id="3.10.560.10">
    <property type="entry name" value="Outer membrane lipoprotein wza domain like"/>
    <property type="match status" value="1"/>
</dbReference>
<evidence type="ECO:0000256" key="2">
    <source>
        <dbReference type="SAM" id="SignalP"/>
    </source>
</evidence>
<evidence type="ECO:0000256" key="1">
    <source>
        <dbReference type="ARBA" id="ARBA00022729"/>
    </source>
</evidence>
<feature type="chain" id="PRO_5028934279" evidence="2">
    <location>
        <begin position="23"/>
        <end position="197"/>
    </location>
</feature>
<protein>
    <submittedName>
        <fullName evidence="5">Polysaccharide export protein</fullName>
    </submittedName>
</protein>
<organism evidence="5 6">
    <name type="scientific">Tardiphaga robiniae</name>
    <dbReference type="NCBI Taxonomy" id="943830"/>
    <lineage>
        <taxon>Bacteria</taxon>
        <taxon>Pseudomonadati</taxon>
        <taxon>Pseudomonadota</taxon>
        <taxon>Alphaproteobacteria</taxon>
        <taxon>Hyphomicrobiales</taxon>
        <taxon>Nitrobacteraceae</taxon>
        <taxon>Tardiphaga</taxon>
    </lineage>
</organism>
<reference evidence="6" key="1">
    <citation type="journal article" date="2020" name="Mol. Plant Microbe">
        <title>Rhizobial microsymbionts of the narrowly endemic Oxytropis species growing in Kamchatka are characterized by significant genetic diversity and possess a set of genes that are associated with T3SS and T6SS secretion systems and can affect the development of symbiosis.</title>
        <authorList>
            <person name="Safronova V."/>
            <person name="Guro P."/>
            <person name="Sazanova A."/>
            <person name="Kuznetsova I."/>
            <person name="Belimov A."/>
            <person name="Yakubov V."/>
            <person name="Chirak E."/>
            <person name="Afonin A."/>
            <person name="Gogolev Y."/>
            <person name="Andronov E."/>
            <person name="Tikhonovich I."/>
        </authorList>
    </citation>
    <scope>NUCLEOTIDE SEQUENCE [LARGE SCALE GENOMIC DNA]</scope>
    <source>
        <strain evidence="6">581</strain>
    </source>
</reference>
<feature type="signal peptide" evidence="2">
    <location>
        <begin position="1"/>
        <end position="22"/>
    </location>
</feature>
<feature type="domain" description="Polysaccharide export protein N-terminal" evidence="3">
    <location>
        <begin position="24"/>
        <end position="92"/>
    </location>
</feature>
<proteinExistence type="predicted"/>
<dbReference type="PANTHER" id="PTHR33619">
    <property type="entry name" value="POLYSACCHARIDE EXPORT PROTEIN GFCE-RELATED"/>
    <property type="match status" value="1"/>
</dbReference>
<dbReference type="Pfam" id="PF10531">
    <property type="entry name" value="SLBB"/>
    <property type="match status" value="1"/>
</dbReference>
<dbReference type="InterPro" id="IPR049712">
    <property type="entry name" value="Poly_export"/>
</dbReference>
<dbReference type="InterPro" id="IPR003715">
    <property type="entry name" value="Poly_export_N"/>
</dbReference>
<evidence type="ECO:0000313" key="6">
    <source>
        <dbReference type="Proteomes" id="UP000515291"/>
    </source>
</evidence>
<dbReference type="AlphaFoldDB" id="A0A7G6TUK9"/>
<dbReference type="KEGG" id="trb:HB776_03650"/>
<accession>A0A7G6TUK9</accession>
<dbReference type="PANTHER" id="PTHR33619:SF3">
    <property type="entry name" value="POLYSACCHARIDE EXPORT PROTEIN GFCE-RELATED"/>
    <property type="match status" value="1"/>
</dbReference>
<evidence type="ECO:0000313" key="5">
    <source>
        <dbReference type="EMBL" id="QND70441.1"/>
    </source>
</evidence>
<feature type="domain" description="Soluble ligand binding" evidence="4">
    <location>
        <begin position="110"/>
        <end position="160"/>
    </location>
</feature>
<gene>
    <name evidence="5" type="ORF">HB776_03650</name>
</gene>
<evidence type="ECO:0000259" key="4">
    <source>
        <dbReference type="Pfam" id="PF10531"/>
    </source>
</evidence>
<dbReference type="GO" id="GO:0015159">
    <property type="term" value="F:polysaccharide transmembrane transporter activity"/>
    <property type="evidence" value="ECO:0007669"/>
    <property type="project" value="InterPro"/>
</dbReference>
<evidence type="ECO:0000259" key="3">
    <source>
        <dbReference type="Pfam" id="PF02563"/>
    </source>
</evidence>
<dbReference type="Gene3D" id="3.30.1950.10">
    <property type="entry name" value="wza like domain"/>
    <property type="match status" value="1"/>
</dbReference>
<dbReference type="InterPro" id="IPR019554">
    <property type="entry name" value="Soluble_ligand-bd"/>
</dbReference>
<dbReference type="Pfam" id="PF02563">
    <property type="entry name" value="Poly_export"/>
    <property type="match status" value="1"/>
</dbReference>
<keyword evidence="1 2" id="KW-0732">Signal</keyword>
<sequence length="197" mass="21436">MRMIGVLACLGFLAVSATTAFAQTLKPGDTLNITVLQDPKLDRTVTVDPGGKVAFPLAGHIRASGLTPEAFENILKSKLKSNYKDDNLDVTVAVASAPKDIPEEDLKPRIYITGEVLRPGPYVVRQKTTLMQAISLAGGVGTYAAKRRIQVRRRVANGDESIFVFDYSAYEVGRDLEGNIVLRAGDVIMVPERTLFE</sequence>
<dbReference type="RefSeq" id="WP_184515235.1">
    <property type="nucleotide sequence ID" value="NZ_CP050292.1"/>
</dbReference>
<dbReference type="Proteomes" id="UP000515291">
    <property type="component" value="Chromosome"/>
</dbReference>
<name>A0A7G6TUK9_9BRAD</name>
<dbReference type="EMBL" id="CP050292">
    <property type="protein sequence ID" value="QND70441.1"/>
    <property type="molecule type" value="Genomic_DNA"/>
</dbReference>